<feature type="non-terminal residue" evidence="1">
    <location>
        <position position="108"/>
    </location>
</feature>
<accession>A0A8J1UV43</accession>
<proteinExistence type="predicted"/>
<keyword evidence="2" id="KW-1185">Reference proteome</keyword>
<protein>
    <submittedName>
        <fullName evidence="1">Uncharacterized protein</fullName>
    </submittedName>
</protein>
<comment type="caution">
    <text evidence="1">The sequence shown here is derived from an EMBL/GenBank/DDBJ whole genome shotgun (WGS) entry which is preliminary data.</text>
</comment>
<reference evidence="1" key="1">
    <citation type="submission" date="2022-03" db="EMBL/GenBank/DDBJ databases">
        <authorList>
            <person name="Martin C."/>
        </authorList>
    </citation>
    <scope>NUCLEOTIDE SEQUENCE</scope>
</reference>
<evidence type="ECO:0000313" key="2">
    <source>
        <dbReference type="Proteomes" id="UP000749559"/>
    </source>
</evidence>
<gene>
    <name evidence="1" type="ORF">OFUS_LOCUS8854</name>
</gene>
<evidence type="ECO:0000313" key="1">
    <source>
        <dbReference type="EMBL" id="CAH1782397.1"/>
    </source>
</evidence>
<name>A0A8J1UV43_OWEFU</name>
<feature type="non-terminal residue" evidence="1">
    <location>
        <position position="1"/>
    </location>
</feature>
<dbReference type="AlphaFoldDB" id="A0A8J1UV43"/>
<dbReference type="Proteomes" id="UP000749559">
    <property type="component" value="Unassembled WGS sequence"/>
</dbReference>
<organism evidence="1 2">
    <name type="scientific">Owenia fusiformis</name>
    <name type="common">Polychaete worm</name>
    <dbReference type="NCBI Taxonomy" id="6347"/>
    <lineage>
        <taxon>Eukaryota</taxon>
        <taxon>Metazoa</taxon>
        <taxon>Spiralia</taxon>
        <taxon>Lophotrochozoa</taxon>
        <taxon>Annelida</taxon>
        <taxon>Polychaeta</taxon>
        <taxon>Sedentaria</taxon>
        <taxon>Canalipalpata</taxon>
        <taxon>Sabellida</taxon>
        <taxon>Oweniida</taxon>
        <taxon>Oweniidae</taxon>
        <taxon>Owenia</taxon>
    </lineage>
</organism>
<dbReference type="EMBL" id="CAIIXF020000004">
    <property type="protein sequence ID" value="CAH1782397.1"/>
    <property type="molecule type" value="Genomic_DNA"/>
</dbReference>
<sequence>IYVRGKAICLDEFSSVKGKEDNRDLHFKAHSIPHISATEKKIPENKCQRKIMVCGQKGGGGHYLCSLQIMFLGLFPVLMTCLHLGVYSFWSFQKSTVNLHSRIKETMA</sequence>